<evidence type="ECO:0000313" key="1">
    <source>
        <dbReference type="EMBL" id="MDV2475138.1"/>
    </source>
</evidence>
<keyword evidence="3" id="KW-1185">Reference proteome</keyword>
<name>A0ABU3WTA0_9NOCA</name>
<reference evidence="2 3" key="1">
    <citation type="submission" date="2019-10" db="EMBL/GenBank/DDBJ databases">
        <title>Draft Genome Assembly of Rhodococcus zopfii DSM44189.</title>
        <authorList>
            <person name="Sutton J.M."/>
            <person name="Akob D.M."/>
            <person name="Bushman T.J."/>
        </authorList>
    </citation>
    <scope>NUCLEOTIDE SEQUENCE [LARGE SCALE GENOMIC DNA]</scope>
    <source>
        <strain evidence="2 3">DSM 44189</strain>
    </source>
</reference>
<dbReference type="EMBL" id="WBMO01000002">
    <property type="protein sequence ID" value="MDV2477215.1"/>
    <property type="molecule type" value="Genomic_DNA"/>
</dbReference>
<comment type="caution">
    <text evidence="2">The sequence shown here is derived from an EMBL/GenBank/DDBJ whole genome shotgun (WGS) entry which is preliminary data.</text>
</comment>
<dbReference type="Proteomes" id="UP001275440">
    <property type="component" value="Unassembled WGS sequence"/>
</dbReference>
<evidence type="ECO:0000313" key="2">
    <source>
        <dbReference type="EMBL" id="MDV2477215.1"/>
    </source>
</evidence>
<accession>A0ABU3WTA0</accession>
<sequence length="105" mass="11722">MTAPADWGGWLKPFHTGECRPCGTCTLSGRHDLCAMHHRDGWEAHIGYLMRGTGPAATYVYYPSPNCSAVILYAKHGRRWHCTCECHQPGFSGPAFTPEGEWALW</sequence>
<dbReference type="EMBL" id="WBMO01000001">
    <property type="protein sequence ID" value="MDV2475138.1"/>
    <property type="molecule type" value="Genomic_DNA"/>
</dbReference>
<organism evidence="2 3">
    <name type="scientific">Rhodococcus zopfii</name>
    <dbReference type="NCBI Taxonomy" id="43772"/>
    <lineage>
        <taxon>Bacteria</taxon>
        <taxon>Bacillati</taxon>
        <taxon>Actinomycetota</taxon>
        <taxon>Actinomycetes</taxon>
        <taxon>Mycobacteriales</taxon>
        <taxon>Nocardiaceae</taxon>
        <taxon>Rhodococcus</taxon>
    </lineage>
</organism>
<gene>
    <name evidence="1" type="ORF">F8M49_06335</name>
    <name evidence="2" type="ORF">F8M49_21080</name>
</gene>
<protein>
    <submittedName>
        <fullName evidence="2">Uncharacterized protein</fullName>
    </submittedName>
</protein>
<proteinExistence type="predicted"/>
<evidence type="ECO:0000313" key="3">
    <source>
        <dbReference type="Proteomes" id="UP001275440"/>
    </source>
</evidence>